<feature type="domain" description="RecX first three-helical" evidence="8">
    <location>
        <begin position="64"/>
        <end position="103"/>
    </location>
</feature>
<sequence>MPTGTITAIRQQTNDPQRVTIFIDGEFALGISLNTLVRERLAVGVVVDEEGWQRLVTSEQADQALQKALQQLERRPRSTVELYRYLQRKGFGEEVCAQTIARLQELGLLNDIDFAARWIANRRALRPRGERVLRAELRQKGIDPEVIETALAAEDDGVGERERAISVARSVLARYAALTDWAVFQRRLGGYLLRRGFTGEIVRPILELLWRELHPSDEVPE</sequence>
<dbReference type="AlphaFoldDB" id="A0A2J6WVH8"/>
<evidence type="ECO:0000256" key="1">
    <source>
        <dbReference type="ARBA" id="ARBA00004496"/>
    </source>
</evidence>
<dbReference type="Gene3D" id="1.10.10.10">
    <property type="entry name" value="Winged helix-like DNA-binding domain superfamily/Winged helix DNA-binding domain"/>
    <property type="match status" value="2"/>
</dbReference>
<feature type="domain" description="RecX third three-helical" evidence="7">
    <location>
        <begin position="161"/>
        <end position="205"/>
    </location>
</feature>
<evidence type="ECO:0000259" key="6">
    <source>
        <dbReference type="Pfam" id="PF02631"/>
    </source>
</evidence>
<feature type="domain" description="RecX second three-helical" evidence="6">
    <location>
        <begin position="110"/>
        <end position="151"/>
    </location>
</feature>
<gene>
    <name evidence="5" type="primary">recX</name>
    <name evidence="9" type="ORF">C0184_14425</name>
</gene>
<name>A0A2J6WVH8_9CHLR</name>
<comment type="function">
    <text evidence="5">Modulates RecA activity.</text>
</comment>
<dbReference type="PANTHER" id="PTHR33602:SF1">
    <property type="entry name" value="REGULATORY PROTEIN RECX FAMILY PROTEIN"/>
    <property type="match status" value="1"/>
</dbReference>
<evidence type="ECO:0000313" key="9">
    <source>
        <dbReference type="EMBL" id="PMP74962.1"/>
    </source>
</evidence>
<keyword evidence="4 5" id="KW-0963">Cytoplasm</keyword>
<organism evidence="9 10">
    <name type="scientific">Chloroflexus aggregans</name>
    <dbReference type="NCBI Taxonomy" id="152260"/>
    <lineage>
        <taxon>Bacteria</taxon>
        <taxon>Bacillati</taxon>
        <taxon>Chloroflexota</taxon>
        <taxon>Chloroflexia</taxon>
        <taxon>Chloroflexales</taxon>
        <taxon>Chloroflexineae</taxon>
        <taxon>Chloroflexaceae</taxon>
        <taxon>Chloroflexus</taxon>
    </lineage>
</organism>
<comment type="caution">
    <text evidence="9">The sequence shown here is derived from an EMBL/GenBank/DDBJ whole genome shotgun (WGS) entry which is preliminary data.</text>
</comment>
<dbReference type="PANTHER" id="PTHR33602">
    <property type="entry name" value="REGULATORY PROTEIN RECX FAMILY PROTEIN"/>
    <property type="match status" value="1"/>
</dbReference>
<dbReference type="EMBL" id="PNIQ01000964">
    <property type="protein sequence ID" value="PMP74962.1"/>
    <property type="molecule type" value="Genomic_DNA"/>
</dbReference>
<dbReference type="Proteomes" id="UP000243376">
    <property type="component" value="Unassembled WGS sequence"/>
</dbReference>
<proteinExistence type="inferred from homology"/>
<dbReference type="GO" id="GO:0005737">
    <property type="term" value="C:cytoplasm"/>
    <property type="evidence" value="ECO:0007669"/>
    <property type="project" value="UniProtKB-SubCell"/>
</dbReference>
<evidence type="ECO:0000259" key="7">
    <source>
        <dbReference type="Pfam" id="PF21981"/>
    </source>
</evidence>
<evidence type="ECO:0000259" key="8">
    <source>
        <dbReference type="Pfam" id="PF21982"/>
    </source>
</evidence>
<dbReference type="GO" id="GO:0006282">
    <property type="term" value="P:regulation of DNA repair"/>
    <property type="evidence" value="ECO:0007669"/>
    <property type="project" value="UniProtKB-UniRule"/>
</dbReference>
<evidence type="ECO:0000256" key="4">
    <source>
        <dbReference type="ARBA" id="ARBA00022490"/>
    </source>
</evidence>
<comment type="subcellular location">
    <subcellularLocation>
        <location evidence="1 5">Cytoplasm</location>
    </subcellularLocation>
</comment>
<dbReference type="InterPro" id="IPR053926">
    <property type="entry name" value="RecX_HTH_1st"/>
</dbReference>
<protein>
    <recommendedName>
        <fullName evidence="3 5">Regulatory protein RecX</fullName>
    </recommendedName>
</protein>
<dbReference type="InterPro" id="IPR036388">
    <property type="entry name" value="WH-like_DNA-bd_sf"/>
</dbReference>
<evidence type="ECO:0000256" key="3">
    <source>
        <dbReference type="ARBA" id="ARBA00018111"/>
    </source>
</evidence>
<evidence type="ECO:0000256" key="5">
    <source>
        <dbReference type="HAMAP-Rule" id="MF_01114"/>
    </source>
</evidence>
<comment type="similarity">
    <text evidence="2 5">Belongs to the RecX family.</text>
</comment>
<accession>A0A2J6WVH8</accession>
<evidence type="ECO:0000256" key="2">
    <source>
        <dbReference type="ARBA" id="ARBA00009695"/>
    </source>
</evidence>
<dbReference type="Pfam" id="PF02631">
    <property type="entry name" value="RecX_HTH2"/>
    <property type="match status" value="1"/>
</dbReference>
<evidence type="ECO:0000313" key="10">
    <source>
        <dbReference type="Proteomes" id="UP000243376"/>
    </source>
</evidence>
<dbReference type="HAMAP" id="MF_01114">
    <property type="entry name" value="RecX"/>
    <property type="match status" value="1"/>
</dbReference>
<reference evidence="9 10" key="1">
    <citation type="submission" date="2018-01" db="EMBL/GenBank/DDBJ databases">
        <title>Metagenomic assembled genomes from two thermal pools in the Uzon Caldera, Kamchatka, Russia.</title>
        <authorList>
            <person name="Wilkins L."/>
            <person name="Ettinger C."/>
        </authorList>
    </citation>
    <scope>NUCLEOTIDE SEQUENCE [LARGE SCALE GENOMIC DNA]</scope>
    <source>
        <strain evidence="9">ZAV-02</strain>
    </source>
</reference>
<dbReference type="InterPro" id="IPR053924">
    <property type="entry name" value="RecX_HTH_2nd"/>
</dbReference>
<dbReference type="InterPro" id="IPR003783">
    <property type="entry name" value="Regulatory_RecX"/>
</dbReference>
<dbReference type="InterPro" id="IPR053925">
    <property type="entry name" value="RecX_HTH_3rd"/>
</dbReference>
<dbReference type="Pfam" id="PF21981">
    <property type="entry name" value="RecX_HTH3"/>
    <property type="match status" value="1"/>
</dbReference>
<dbReference type="Pfam" id="PF21982">
    <property type="entry name" value="RecX_HTH1"/>
    <property type="match status" value="1"/>
</dbReference>